<dbReference type="InterPro" id="IPR005119">
    <property type="entry name" value="LysR_subst-bd"/>
</dbReference>
<dbReference type="EMBL" id="BAPV01000043">
    <property type="protein sequence ID" value="GBQ91473.1"/>
    <property type="molecule type" value="Genomic_DNA"/>
</dbReference>
<keyword evidence="3" id="KW-0238">DNA-binding</keyword>
<keyword evidence="4" id="KW-0804">Transcription</keyword>
<dbReference type="Pfam" id="PF03466">
    <property type="entry name" value="LysR_substrate"/>
    <property type="match status" value="1"/>
</dbReference>
<evidence type="ECO:0000313" key="6">
    <source>
        <dbReference type="EMBL" id="GBQ91473.1"/>
    </source>
</evidence>
<evidence type="ECO:0000256" key="3">
    <source>
        <dbReference type="ARBA" id="ARBA00023125"/>
    </source>
</evidence>
<name>A0ABQ0Q4V0_9PROT</name>
<dbReference type="RefSeq" id="WP_264816507.1">
    <property type="nucleotide sequence ID" value="NZ_BAPV01000043.1"/>
</dbReference>
<comment type="caution">
    <text evidence="6">The sequence shown here is derived from an EMBL/GenBank/DDBJ whole genome shotgun (WGS) entry which is preliminary data.</text>
</comment>
<dbReference type="Pfam" id="PF00126">
    <property type="entry name" value="HTH_1"/>
    <property type="match status" value="1"/>
</dbReference>
<dbReference type="InterPro" id="IPR036390">
    <property type="entry name" value="WH_DNA-bd_sf"/>
</dbReference>
<evidence type="ECO:0000256" key="1">
    <source>
        <dbReference type="ARBA" id="ARBA00009437"/>
    </source>
</evidence>
<keyword evidence="2" id="KW-0805">Transcription regulation</keyword>
<dbReference type="Proteomes" id="UP001062776">
    <property type="component" value="Unassembled WGS sequence"/>
</dbReference>
<evidence type="ECO:0000256" key="4">
    <source>
        <dbReference type="ARBA" id="ARBA00023163"/>
    </source>
</evidence>
<evidence type="ECO:0000313" key="7">
    <source>
        <dbReference type="Proteomes" id="UP001062776"/>
    </source>
</evidence>
<dbReference type="CDD" id="cd08422">
    <property type="entry name" value="PBP2_CrgA_like"/>
    <property type="match status" value="1"/>
</dbReference>
<feature type="domain" description="HTH lysR-type" evidence="5">
    <location>
        <begin position="3"/>
        <end position="60"/>
    </location>
</feature>
<dbReference type="Gene3D" id="3.40.190.290">
    <property type="match status" value="1"/>
</dbReference>
<dbReference type="PANTHER" id="PTHR30537:SF5">
    <property type="entry name" value="HTH-TYPE TRANSCRIPTIONAL ACTIVATOR TTDR-RELATED"/>
    <property type="match status" value="1"/>
</dbReference>
<dbReference type="PANTHER" id="PTHR30537">
    <property type="entry name" value="HTH-TYPE TRANSCRIPTIONAL REGULATOR"/>
    <property type="match status" value="1"/>
</dbReference>
<protein>
    <submittedName>
        <fullName evidence="6">Transcriptional regulator</fullName>
    </submittedName>
</protein>
<dbReference type="InterPro" id="IPR058163">
    <property type="entry name" value="LysR-type_TF_proteobact-type"/>
</dbReference>
<dbReference type="SUPFAM" id="SSF53850">
    <property type="entry name" value="Periplasmic binding protein-like II"/>
    <property type="match status" value="1"/>
</dbReference>
<evidence type="ECO:0000256" key="2">
    <source>
        <dbReference type="ARBA" id="ARBA00023015"/>
    </source>
</evidence>
<dbReference type="PROSITE" id="PS50931">
    <property type="entry name" value="HTH_LYSR"/>
    <property type="match status" value="1"/>
</dbReference>
<accession>A0ABQ0Q4V0</accession>
<dbReference type="SUPFAM" id="SSF46785">
    <property type="entry name" value="Winged helix' DNA-binding domain"/>
    <property type="match status" value="1"/>
</dbReference>
<gene>
    <name evidence="6" type="ORF">AA0535_2306</name>
</gene>
<dbReference type="InterPro" id="IPR036388">
    <property type="entry name" value="WH-like_DNA-bd_sf"/>
</dbReference>
<evidence type="ECO:0000259" key="5">
    <source>
        <dbReference type="PROSITE" id="PS50931"/>
    </source>
</evidence>
<reference evidence="6" key="1">
    <citation type="submission" date="2013-04" db="EMBL/GenBank/DDBJ databases">
        <title>The genome sequencing project of 58 acetic acid bacteria.</title>
        <authorList>
            <person name="Okamoto-Kainuma A."/>
            <person name="Ishikawa M."/>
            <person name="Umino S."/>
            <person name="Koizumi Y."/>
            <person name="Shiwa Y."/>
            <person name="Yoshikawa H."/>
            <person name="Matsutani M."/>
            <person name="Matsushita K."/>
        </authorList>
    </citation>
    <scope>NUCLEOTIDE SEQUENCE</scope>
    <source>
        <strain evidence="6">NRIC 0535</strain>
    </source>
</reference>
<dbReference type="InterPro" id="IPR000847">
    <property type="entry name" value="LysR_HTH_N"/>
</dbReference>
<dbReference type="Gene3D" id="1.10.10.10">
    <property type="entry name" value="Winged helix-like DNA-binding domain superfamily/Winged helix DNA-binding domain"/>
    <property type="match status" value="1"/>
</dbReference>
<sequence length="298" mass="32933">MIDDLNDLRLFTRIALHGSITAAARDMGLAINVASKRLAALERRLGVSLLLRTTRRSTLTEEGLLLLERARGILDEVDEIEARFAERHHEPRGLLRIGAPAALGRRVIAPLCAELMTRWPGLRLDLLLSDRISLLVDESLDVVIRIGAMADSSLMIRKLTDSRRIIAASPAYLERCGIPTTPEAIAGHEVLRFGNLKSWDLAGPHGRKIKLCPDGRLYTDSGDVAHDWARLGLGLVFKSEIDIAQDLADGTLVRVLPDWEGEPAPVSAIYPAGRHVPHRLRVFLDRVIERLRTGSATK</sequence>
<comment type="similarity">
    <text evidence="1">Belongs to the LysR transcriptional regulatory family.</text>
</comment>
<keyword evidence="7" id="KW-1185">Reference proteome</keyword>
<proteinExistence type="inferred from homology"/>
<organism evidence="6 7">
    <name type="scientific">Asaia krungthepensis NRIC 0535</name>
    <dbReference type="NCBI Taxonomy" id="1307925"/>
    <lineage>
        <taxon>Bacteria</taxon>
        <taxon>Pseudomonadati</taxon>
        <taxon>Pseudomonadota</taxon>
        <taxon>Alphaproteobacteria</taxon>
        <taxon>Acetobacterales</taxon>
        <taxon>Acetobacteraceae</taxon>
        <taxon>Asaia</taxon>
    </lineage>
</organism>